<evidence type="ECO:0000313" key="2">
    <source>
        <dbReference type="EMBL" id="SNU90330.1"/>
    </source>
</evidence>
<dbReference type="AlphaFoldDB" id="A0A239SXX9"/>
<accession>A0A239SXX9</accession>
<dbReference type="CDD" id="cd07067">
    <property type="entry name" value="HP_PGM_like"/>
    <property type="match status" value="1"/>
</dbReference>
<protein>
    <submittedName>
        <fullName evidence="2">Phosphoglycerate mutase</fullName>
    </submittedName>
</protein>
<reference evidence="2 3" key="1">
    <citation type="submission" date="2017-06" db="EMBL/GenBank/DDBJ databases">
        <authorList>
            <consortium name="Pathogen Informatics"/>
        </authorList>
    </citation>
    <scope>NUCLEOTIDE SEQUENCE [LARGE SCALE GENOMIC DNA]</scope>
    <source>
        <strain evidence="2 3">NCTC13788</strain>
    </source>
</reference>
<dbReference type="SMART" id="SM00855">
    <property type="entry name" value="PGAM"/>
    <property type="match status" value="1"/>
</dbReference>
<evidence type="ECO:0000256" key="1">
    <source>
        <dbReference type="PIRSR" id="PIRSR613078-2"/>
    </source>
</evidence>
<dbReference type="InterPro" id="IPR050275">
    <property type="entry name" value="PGM_Phosphatase"/>
</dbReference>
<dbReference type="InterPro" id="IPR013078">
    <property type="entry name" value="His_Pase_superF_clade-1"/>
</dbReference>
<dbReference type="OrthoDB" id="2185101at2"/>
<organism evidence="2 3">
    <name type="scientific">Streptococcus merionis</name>
    <dbReference type="NCBI Taxonomy" id="400065"/>
    <lineage>
        <taxon>Bacteria</taxon>
        <taxon>Bacillati</taxon>
        <taxon>Bacillota</taxon>
        <taxon>Bacilli</taxon>
        <taxon>Lactobacillales</taxon>
        <taxon>Streptococcaceae</taxon>
        <taxon>Streptococcus</taxon>
    </lineage>
</organism>
<dbReference type="Gene3D" id="3.40.50.1240">
    <property type="entry name" value="Phosphoglycerate mutase-like"/>
    <property type="match status" value="1"/>
</dbReference>
<dbReference type="PANTHER" id="PTHR48100:SF59">
    <property type="entry name" value="ADENOSYLCOBALAMIN_ALPHA-RIBAZOLE PHOSPHATASE"/>
    <property type="match status" value="1"/>
</dbReference>
<dbReference type="Pfam" id="PF00300">
    <property type="entry name" value="His_Phos_1"/>
    <property type="match status" value="1"/>
</dbReference>
<dbReference type="GO" id="GO:0005737">
    <property type="term" value="C:cytoplasm"/>
    <property type="evidence" value="ECO:0007669"/>
    <property type="project" value="TreeGrafter"/>
</dbReference>
<dbReference type="InterPro" id="IPR029033">
    <property type="entry name" value="His_PPase_superfam"/>
</dbReference>
<keyword evidence="3" id="KW-1185">Reference proteome</keyword>
<dbReference type="PANTHER" id="PTHR48100">
    <property type="entry name" value="BROAD-SPECIFICITY PHOSPHATASE YOR283W-RELATED"/>
    <property type="match status" value="1"/>
</dbReference>
<proteinExistence type="predicted"/>
<dbReference type="Proteomes" id="UP000215185">
    <property type="component" value="Chromosome 1"/>
</dbReference>
<dbReference type="GO" id="GO:0016791">
    <property type="term" value="F:phosphatase activity"/>
    <property type="evidence" value="ECO:0007669"/>
    <property type="project" value="TreeGrafter"/>
</dbReference>
<evidence type="ECO:0000313" key="3">
    <source>
        <dbReference type="Proteomes" id="UP000215185"/>
    </source>
</evidence>
<name>A0A239SXX9_9STRE</name>
<sequence length="198" mass="23356">MKTTIYFVRHAEPNYRNHDDFNRELTEKGMKDSLKVTHFFLDKKIDKVYSSPYKRAVDTVKDLADKLDLPLQIEQDFRERKIDSVWIEDFNAFAKKQWEDFSYRLSDGESLNQVQERNIRALEAIISKHPGQNLIVASHGTALSTIVNHYQSNFQLEQFQQIKHLFPFIVRFDFVANSCQSITLYDILQETIHETPLL</sequence>
<dbReference type="eggNOG" id="COG0406">
    <property type="taxonomic scope" value="Bacteria"/>
</dbReference>
<dbReference type="STRING" id="1123308.GCA_000380085_01015"/>
<dbReference type="EMBL" id="LT906439">
    <property type="protein sequence ID" value="SNU90330.1"/>
    <property type="molecule type" value="Genomic_DNA"/>
</dbReference>
<gene>
    <name evidence="2" type="ORF">SAMEA4412692_01816</name>
</gene>
<dbReference type="KEGG" id="smen:SAMEA4412692_1816"/>
<feature type="binding site" evidence="1">
    <location>
        <position position="55"/>
    </location>
    <ligand>
        <name>substrate</name>
    </ligand>
</feature>
<dbReference type="SUPFAM" id="SSF53254">
    <property type="entry name" value="Phosphoglycerate mutase-like"/>
    <property type="match status" value="1"/>
</dbReference>
<dbReference type="PIRSF" id="PIRSF000709">
    <property type="entry name" value="6PFK_2-Ptase"/>
    <property type="match status" value="1"/>
</dbReference>
<dbReference type="RefSeq" id="WP_018373587.1">
    <property type="nucleotide sequence ID" value="NZ_LT906439.1"/>
</dbReference>